<evidence type="ECO:0000259" key="1">
    <source>
        <dbReference type="PROSITE" id="PS50879"/>
    </source>
</evidence>
<sequence length="163" mass="19142">MNKTKAKIYLFTDGSVSPQSKIGFGAYLLLDTLEVLPNELQKKIKVKRFKDSSSTKLELETLLWALNEESLINYKIEVYTDCQNIIGLKDRRERLEKNEYMTSKDKVIKNHELYKDFFKRLDILDCEFIKVKGHKKSSTKNKIDEIFTLVDRTTRKALRESVL</sequence>
<dbReference type="GO" id="GO:0004523">
    <property type="term" value="F:RNA-DNA hybrid ribonuclease activity"/>
    <property type="evidence" value="ECO:0007669"/>
    <property type="project" value="InterPro"/>
</dbReference>
<evidence type="ECO:0000313" key="2">
    <source>
        <dbReference type="EMBL" id="QSZ42855.1"/>
    </source>
</evidence>
<name>A0A975B2E5_9BACT</name>
<gene>
    <name evidence="2" type="ORF">GJV85_12295</name>
</gene>
<dbReference type="Gene3D" id="3.30.420.10">
    <property type="entry name" value="Ribonuclease H-like superfamily/Ribonuclease H"/>
    <property type="match status" value="1"/>
</dbReference>
<accession>A0A975B2E5</accession>
<dbReference type="RefSeq" id="WP_207561667.1">
    <property type="nucleotide sequence ID" value="NZ_CP046072.1"/>
</dbReference>
<dbReference type="SUPFAM" id="SSF53098">
    <property type="entry name" value="Ribonuclease H-like"/>
    <property type="match status" value="1"/>
</dbReference>
<organism evidence="2 3">
    <name type="scientific">Sulfurimonas aquatica</name>
    <dbReference type="NCBI Taxonomy" id="2672570"/>
    <lineage>
        <taxon>Bacteria</taxon>
        <taxon>Pseudomonadati</taxon>
        <taxon>Campylobacterota</taxon>
        <taxon>Epsilonproteobacteria</taxon>
        <taxon>Campylobacterales</taxon>
        <taxon>Sulfurimonadaceae</taxon>
        <taxon>Sulfurimonas</taxon>
    </lineage>
</organism>
<reference evidence="2" key="1">
    <citation type="submission" date="2019-11" db="EMBL/GenBank/DDBJ databases">
        <authorList>
            <person name="Kojima H."/>
        </authorList>
    </citation>
    <scope>NUCLEOTIDE SEQUENCE</scope>
    <source>
        <strain evidence="2">H1576</strain>
    </source>
</reference>
<dbReference type="EMBL" id="CP046072">
    <property type="protein sequence ID" value="QSZ42855.1"/>
    <property type="molecule type" value="Genomic_DNA"/>
</dbReference>
<dbReference type="Proteomes" id="UP000671852">
    <property type="component" value="Chromosome"/>
</dbReference>
<dbReference type="Pfam" id="PF00075">
    <property type="entry name" value="RNase_H"/>
    <property type="match status" value="1"/>
</dbReference>
<evidence type="ECO:0000313" key="3">
    <source>
        <dbReference type="Proteomes" id="UP000671852"/>
    </source>
</evidence>
<reference evidence="2" key="2">
    <citation type="submission" date="2021-04" db="EMBL/GenBank/DDBJ databases">
        <title>Isolation and characterization of a novel species of the genus Sulfurimonas.</title>
        <authorList>
            <person name="Fukui M."/>
        </authorList>
    </citation>
    <scope>NUCLEOTIDE SEQUENCE</scope>
    <source>
        <strain evidence="2">H1576</strain>
    </source>
</reference>
<dbReference type="GO" id="GO:0003676">
    <property type="term" value="F:nucleic acid binding"/>
    <property type="evidence" value="ECO:0007669"/>
    <property type="project" value="InterPro"/>
</dbReference>
<feature type="domain" description="RNase H type-1" evidence="1">
    <location>
        <begin position="4"/>
        <end position="159"/>
    </location>
</feature>
<dbReference type="InterPro" id="IPR012337">
    <property type="entry name" value="RNaseH-like_sf"/>
</dbReference>
<protein>
    <submittedName>
        <fullName evidence="2">Ribonuclease H</fullName>
    </submittedName>
</protein>
<dbReference type="InterPro" id="IPR002156">
    <property type="entry name" value="RNaseH_domain"/>
</dbReference>
<dbReference type="InterPro" id="IPR036397">
    <property type="entry name" value="RNaseH_sf"/>
</dbReference>
<dbReference type="KEGG" id="saqt:GJV85_12295"/>
<dbReference type="AlphaFoldDB" id="A0A975B2E5"/>
<dbReference type="PROSITE" id="PS50879">
    <property type="entry name" value="RNASE_H_1"/>
    <property type="match status" value="1"/>
</dbReference>
<proteinExistence type="predicted"/>
<keyword evidence="3" id="KW-1185">Reference proteome</keyword>